<keyword evidence="2" id="KW-1185">Reference proteome</keyword>
<dbReference type="Proteomes" id="UP000827872">
    <property type="component" value="Linkage Group LG04"/>
</dbReference>
<sequence length="302" mass="32687">MGKNSRKVRSRWIRRGLVFWAITAPAAIKIYPKAQGPCHARKLICSTASGARRDCCYDHSPLKWSSNHGREVNEMTLEVPTHQHATSGPLKWNAEVSLKLLPEVVSQRRSVWVSGTAKGAWRVRRTAVLARHLQGSPGGGAHFAAGLPRPIPVLFFAPGAATGRALRKGCLAAHFWQDSPWAAAMAVLTGVLVIWHRASVQLHCISQHTSRPLTSCPITGPLALRPALVPGICLDLQSPDPLITNIPQSGGVRVGSYSGGIPHRSRWPPRPLAMALASRTLLQMFPKPLPSMGRLAADIMAA</sequence>
<gene>
    <name evidence="1" type="ORF">K3G42_019402</name>
</gene>
<evidence type="ECO:0000313" key="2">
    <source>
        <dbReference type="Proteomes" id="UP000827872"/>
    </source>
</evidence>
<reference evidence="1" key="1">
    <citation type="submission" date="2021-08" db="EMBL/GenBank/DDBJ databases">
        <title>The first chromosome-level gecko genome reveals the dynamic sex chromosomes of Neotropical dwarf geckos (Sphaerodactylidae: Sphaerodactylus).</title>
        <authorList>
            <person name="Pinto B.J."/>
            <person name="Keating S.E."/>
            <person name="Gamble T."/>
        </authorList>
    </citation>
    <scope>NUCLEOTIDE SEQUENCE</scope>
    <source>
        <strain evidence="1">TG3544</strain>
    </source>
</reference>
<proteinExistence type="predicted"/>
<organism evidence="1 2">
    <name type="scientific">Sphaerodactylus townsendi</name>
    <dbReference type="NCBI Taxonomy" id="933632"/>
    <lineage>
        <taxon>Eukaryota</taxon>
        <taxon>Metazoa</taxon>
        <taxon>Chordata</taxon>
        <taxon>Craniata</taxon>
        <taxon>Vertebrata</taxon>
        <taxon>Euteleostomi</taxon>
        <taxon>Lepidosauria</taxon>
        <taxon>Squamata</taxon>
        <taxon>Bifurcata</taxon>
        <taxon>Gekkota</taxon>
        <taxon>Sphaerodactylidae</taxon>
        <taxon>Sphaerodactylus</taxon>
    </lineage>
</organism>
<evidence type="ECO:0000313" key="1">
    <source>
        <dbReference type="EMBL" id="KAH8004778.1"/>
    </source>
</evidence>
<accession>A0ACB8FGW9</accession>
<name>A0ACB8FGW9_9SAUR</name>
<comment type="caution">
    <text evidence="1">The sequence shown here is derived from an EMBL/GenBank/DDBJ whole genome shotgun (WGS) entry which is preliminary data.</text>
</comment>
<dbReference type="EMBL" id="CM037617">
    <property type="protein sequence ID" value="KAH8004778.1"/>
    <property type="molecule type" value="Genomic_DNA"/>
</dbReference>
<protein>
    <submittedName>
        <fullName evidence="1">Uncharacterized protein</fullName>
    </submittedName>
</protein>